<evidence type="ECO:0000313" key="5">
    <source>
        <dbReference type="EMBL" id="KAK4446670.1"/>
    </source>
</evidence>
<sequence length="278" mass="31838">MKFEGIYESRKNLVWFADKPYIPWPALQLLQEYSGYDPAEVTDALIKLRDKAWTTFPWPCIGQFDFLEFSLATQNRLYPRLLARLQSGAKLLDIGCCLGQDIRKLIFDGAPAANLAGAELHQGFIDVGFDLFRDRDKLGSQFHRANVLDDVSVAPWPRLKGKFDIVNSSMVLHAFTWEESVEFFVRSIQMLKPDAMGTTVMGFATGSEAEEVWGIEGRLIPSHNGESFRRLVAEVEEKTGTRWEVRVELDAYLSVYNPRYSYLKPTARRILWEMTRVA</sequence>
<evidence type="ECO:0000256" key="2">
    <source>
        <dbReference type="ARBA" id="ARBA00022679"/>
    </source>
</evidence>
<evidence type="ECO:0000256" key="4">
    <source>
        <dbReference type="ARBA" id="ARBA00038314"/>
    </source>
</evidence>
<evidence type="ECO:0000256" key="3">
    <source>
        <dbReference type="ARBA" id="ARBA00022691"/>
    </source>
</evidence>
<keyword evidence="6" id="KW-1185">Reference proteome</keyword>
<gene>
    <name evidence="5" type="ORF">QBC34DRAFT_356314</name>
</gene>
<reference evidence="5" key="1">
    <citation type="journal article" date="2023" name="Mol. Phylogenet. Evol.">
        <title>Genome-scale phylogeny and comparative genomics of the fungal order Sordariales.</title>
        <authorList>
            <person name="Hensen N."/>
            <person name="Bonometti L."/>
            <person name="Westerberg I."/>
            <person name="Brannstrom I.O."/>
            <person name="Guillou S."/>
            <person name="Cros-Aarteil S."/>
            <person name="Calhoun S."/>
            <person name="Haridas S."/>
            <person name="Kuo A."/>
            <person name="Mondo S."/>
            <person name="Pangilinan J."/>
            <person name="Riley R."/>
            <person name="LaButti K."/>
            <person name="Andreopoulos B."/>
            <person name="Lipzen A."/>
            <person name="Chen C."/>
            <person name="Yan M."/>
            <person name="Daum C."/>
            <person name="Ng V."/>
            <person name="Clum A."/>
            <person name="Steindorff A."/>
            <person name="Ohm R.A."/>
            <person name="Martin F."/>
            <person name="Silar P."/>
            <person name="Natvig D.O."/>
            <person name="Lalanne C."/>
            <person name="Gautier V."/>
            <person name="Ament-Velasquez S.L."/>
            <person name="Kruys A."/>
            <person name="Hutchinson M.I."/>
            <person name="Powell A.J."/>
            <person name="Barry K."/>
            <person name="Miller A.N."/>
            <person name="Grigoriev I.V."/>
            <person name="Debuchy R."/>
            <person name="Gladieux P."/>
            <person name="Hiltunen Thoren M."/>
            <person name="Johannesson H."/>
        </authorList>
    </citation>
    <scope>NUCLEOTIDE SEQUENCE</scope>
    <source>
        <strain evidence="5">PSN243</strain>
    </source>
</reference>
<dbReference type="InterPro" id="IPR051654">
    <property type="entry name" value="Meroterpenoid_MTases"/>
</dbReference>
<evidence type="ECO:0000313" key="6">
    <source>
        <dbReference type="Proteomes" id="UP001321760"/>
    </source>
</evidence>
<name>A0AAV9GFR0_9PEZI</name>
<dbReference type="Gene3D" id="3.40.50.150">
    <property type="entry name" value="Vaccinia Virus protein VP39"/>
    <property type="match status" value="1"/>
</dbReference>
<reference evidence="5" key="2">
    <citation type="submission" date="2023-05" db="EMBL/GenBank/DDBJ databases">
        <authorList>
            <consortium name="Lawrence Berkeley National Laboratory"/>
            <person name="Steindorff A."/>
            <person name="Hensen N."/>
            <person name="Bonometti L."/>
            <person name="Westerberg I."/>
            <person name="Brannstrom I.O."/>
            <person name="Guillou S."/>
            <person name="Cros-Aarteil S."/>
            <person name="Calhoun S."/>
            <person name="Haridas S."/>
            <person name="Kuo A."/>
            <person name="Mondo S."/>
            <person name="Pangilinan J."/>
            <person name="Riley R."/>
            <person name="Labutti K."/>
            <person name="Andreopoulos B."/>
            <person name="Lipzen A."/>
            <person name="Chen C."/>
            <person name="Yanf M."/>
            <person name="Daum C."/>
            <person name="Ng V."/>
            <person name="Clum A."/>
            <person name="Ohm R."/>
            <person name="Martin F."/>
            <person name="Silar P."/>
            <person name="Natvig D."/>
            <person name="Lalanne C."/>
            <person name="Gautier V."/>
            <person name="Ament-Velasquez S.L."/>
            <person name="Kruys A."/>
            <person name="Hutchinson M.I."/>
            <person name="Powell A.J."/>
            <person name="Barry K."/>
            <person name="Miller A.N."/>
            <person name="Grigoriev I.V."/>
            <person name="Debuchy R."/>
            <person name="Gladieux P."/>
            <person name="Thoren M.H."/>
            <person name="Johannesson H."/>
        </authorList>
    </citation>
    <scope>NUCLEOTIDE SEQUENCE</scope>
    <source>
        <strain evidence="5">PSN243</strain>
    </source>
</reference>
<keyword evidence="5" id="KW-0489">Methyltransferase</keyword>
<comment type="similarity">
    <text evidence="4">Belongs to the class I-like SAM-binding methyltransferase superfamily.</text>
</comment>
<evidence type="ECO:0000256" key="1">
    <source>
        <dbReference type="ARBA" id="ARBA00005179"/>
    </source>
</evidence>
<comment type="pathway">
    <text evidence="1">Secondary metabolite biosynthesis.</text>
</comment>
<accession>A0AAV9GFR0</accession>
<dbReference type="GO" id="GO:0008168">
    <property type="term" value="F:methyltransferase activity"/>
    <property type="evidence" value="ECO:0007669"/>
    <property type="project" value="UniProtKB-KW"/>
</dbReference>
<dbReference type="InterPro" id="IPR029063">
    <property type="entry name" value="SAM-dependent_MTases_sf"/>
</dbReference>
<organism evidence="5 6">
    <name type="scientific">Podospora aff. communis PSN243</name>
    <dbReference type="NCBI Taxonomy" id="3040156"/>
    <lineage>
        <taxon>Eukaryota</taxon>
        <taxon>Fungi</taxon>
        <taxon>Dikarya</taxon>
        <taxon>Ascomycota</taxon>
        <taxon>Pezizomycotina</taxon>
        <taxon>Sordariomycetes</taxon>
        <taxon>Sordariomycetidae</taxon>
        <taxon>Sordariales</taxon>
        <taxon>Podosporaceae</taxon>
        <taxon>Podospora</taxon>
    </lineage>
</organism>
<dbReference type="GO" id="GO:0032259">
    <property type="term" value="P:methylation"/>
    <property type="evidence" value="ECO:0007669"/>
    <property type="project" value="UniProtKB-KW"/>
</dbReference>
<dbReference type="Proteomes" id="UP001321760">
    <property type="component" value="Unassembled WGS sequence"/>
</dbReference>
<comment type="caution">
    <text evidence="5">The sequence shown here is derived from an EMBL/GenBank/DDBJ whole genome shotgun (WGS) entry which is preliminary data.</text>
</comment>
<dbReference type="EMBL" id="MU865955">
    <property type="protein sequence ID" value="KAK4446670.1"/>
    <property type="molecule type" value="Genomic_DNA"/>
</dbReference>
<proteinExistence type="inferred from homology"/>
<dbReference type="PANTHER" id="PTHR35897">
    <property type="entry name" value="METHYLTRANSFERASE AUSD"/>
    <property type="match status" value="1"/>
</dbReference>
<dbReference type="PANTHER" id="PTHR35897:SF1">
    <property type="entry name" value="METHYLTRANSFERASE AUSD"/>
    <property type="match status" value="1"/>
</dbReference>
<keyword evidence="3" id="KW-0949">S-adenosyl-L-methionine</keyword>
<keyword evidence="2" id="KW-0808">Transferase</keyword>
<protein>
    <submittedName>
        <fullName evidence="5">Methyltransferase</fullName>
    </submittedName>
</protein>
<dbReference type="SUPFAM" id="SSF53335">
    <property type="entry name" value="S-adenosyl-L-methionine-dependent methyltransferases"/>
    <property type="match status" value="1"/>
</dbReference>
<dbReference type="AlphaFoldDB" id="A0AAV9GFR0"/>